<dbReference type="InterPro" id="IPR029044">
    <property type="entry name" value="Nucleotide-diphossugar_trans"/>
</dbReference>
<dbReference type="Gene3D" id="3.90.550.10">
    <property type="entry name" value="Spore Coat Polysaccharide Biosynthesis Protein SpsA, Chain A"/>
    <property type="match status" value="1"/>
</dbReference>
<dbReference type="SUPFAM" id="SSF53448">
    <property type="entry name" value="Nucleotide-diphospho-sugar transferases"/>
    <property type="match status" value="1"/>
</dbReference>
<evidence type="ECO:0000313" key="2">
    <source>
        <dbReference type="EMBL" id="MDR7088654.1"/>
    </source>
</evidence>
<dbReference type="EMBL" id="JAVDVX010000001">
    <property type="protein sequence ID" value="MDR7088654.1"/>
    <property type="molecule type" value="Genomic_DNA"/>
</dbReference>
<dbReference type="InterPro" id="IPR001173">
    <property type="entry name" value="Glyco_trans_2-like"/>
</dbReference>
<dbReference type="RefSeq" id="WP_310068554.1">
    <property type="nucleotide sequence ID" value="NZ_JAVDVX010000001.1"/>
</dbReference>
<evidence type="ECO:0000259" key="1">
    <source>
        <dbReference type="Pfam" id="PF00535"/>
    </source>
</evidence>
<evidence type="ECO:0000313" key="3">
    <source>
        <dbReference type="Proteomes" id="UP001253595"/>
    </source>
</evidence>
<protein>
    <submittedName>
        <fullName evidence="2">Glycosyltransferase involved in cell wall biosynthesis</fullName>
    </submittedName>
</protein>
<reference evidence="2 3" key="1">
    <citation type="submission" date="2023-07" db="EMBL/GenBank/DDBJ databases">
        <title>Sorghum-associated microbial communities from plants grown in Nebraska, USA.</title>
        <authorList>
            <person name="Schachtman D."/>
        </authorList>
    </citation>
    <scope>NUCLEOTIDE SEQUENCE [LARGE SCALE GENOMIC DNA]</scope>
    <source>
        <strain evidence="2 3">BE190</strain>
    </source>
</reference>
<organism evidence="2 3">
    <name type="scientific">Cellvibrio fibrivorans</name>
    <dbReference type="NCBI Taxonomy" id="126350"/>
    <lineage>
        <taxon>Bacteria</taxon>
        <taxon>Pseudomonadati</taxon>
        <taxon>Pseudomonadota</taxon>
        <taxon>Gammaproteobacteria</taxon>
        <taxon>Cellvibrionales</taxon>
        <taxon>Cellvibrionaceae</taxon>
        <taxon>Cellvibrio</taxon>
    </lineage>
</organism>
<dbReference type="CDD" id="cd00761">
    <property type="entry name" value="Glyco_tranf_GTA_type"/>
    <property type="match status" value="1"/>
</dbReference>
<feature type="domain" description="Glycosyltransferase 2-like" evidence="1">
    <location>
        <begin position="11"/>
        <end position="119"/>
    </location>
</feature>
<dbReference type="PANTHER" id="PTHR22916">
    <property type="entry name" value="GLYCOSYLTRANSFERASE"/>
    <property type="match status" value="1"/>
</dbReference>
<dbReference type="PANTHER" id="PTHR22916:SF3">
    <property type="entry name" value="UDP-GLCNAC:BETAGAL BETA-1,3-N-ACETYLGLUCOSAMINYLTRANSFERASE-LIKE PROTEIN 1"/>
    <property type="match status" value="1"/>
</dbReference>
<gene>
    <name evidence="2" type="ORF">J2X05_000657</name>
</gene>
<proteinExistence type="predicted"/>
<accession>A0ABU1UTZ3</accession>
<sequence>MSEPSLMPLVSVIIPTFNRAHMIGDALESVFQQTYKNIEVLVIDDGSTDSTQDVIANLNASCVRYIKQKNAGASAARNHGITLSKGDYVAFLDSDDIYESKCIEAKVAIALADDDCVLVGGGCSYFDEHSKNCIADTPARTLVTYEDLCIFTAFPGATSNIFAKRTAIIAAGPFVTSLSNSEDRDFLRRLVKQGNTKSCNFNTISMRIHSGLRPNRHKQKQYADREWISAQIPEKNLRQRSRAWNAMVMANLYWSENQKLSAIAWWIKSFLIYPGSVHPERPRLKAILRNYSPNSYYPETVTSLNTK</sequence>
<comment type="caution">
    <text evidence="2">The sequence shown here is derived from an EMBL/GenBank/DDBJ whole genome shotgun (WGS) entry which is preliminary data.</text>
</comment>
<name>A0ABU1UTZ3_9GAMM</name>
<dbReference type="Proteomes" id="UP001253595">
    <property type="component" value="Unassembled WGS sequence"/>
</dbReference>
<dbReference type="Pfam" id="PF00535">
    <property type="entry name" value="Glycos_transf_2"/>
    <property type="match status" value="1"/>
</dbReference>
<keyword evidence="3" id="KW-1185">Reference proteome</keyword>